<evidence type="ECO:0000313" key="1">
    <source>
        <dbReference type="EMBL" id="GJS65473.1"/>
    </source>
</evidence>
<organism evidence="1 2">
    <name type="scientific">Tanacetum coccineum</name>
    <dbReference type="NCBI Taxonomy" id="301880"/>
    <lineage>
        <taxon>Eukaryota</taxon>
        <taxon>Viridiplantae</taxon>
        <taxon>Streptophyta</taxon>
        <taxon>Embryophyta</taxon>
        <taxon>Tracheophyta</taxon>
        <taxon>Spermatophyta</taxon>
        <taxon>Magnoliopsida</taxon>
        <taxon>eudicotyledons</taxon>
        <taxon>Gunneridae</taxon>
        <taxon>Pentapetalae</taxon>
        <taxon>asterids</taxon>
        <taxon>campanulids</taxon>
        <taxon>Asterales</taxon>
        <taxon>Asteraceae</taxon>
        <taxon>Asteroideae</taxon>
        <taxon>Anthemideae</taxon>
        <taxon>Anthemidinae</taxon>
        <taxon>Tanacetum</taxon>
    </lineage>
</organism>
<sequence length="85" mass="9719">MTTPLHLLSISDNSLPEFETFSNHTEETKSGGTTTYAENSLPKYDSFHFEIKSDRGELSRAVIETIDEIDVFSYRRFYGFGGWLS</sequence>
<gene>
    <name evidence="1" type="ORF">Tco_0680037</name>
</gene>
<keyword evidence="2" id="KW-1185">Reference proteome</keyword>
<reference evidence="1" key="2">
    <citation type="submission" date="2022-01" db="EMBL/GenBank/DDBJ databases">
        <authorList>
            <person name="Yamashiro T."/>
            <person name="Shiraishi A."/>
            <person name="Satake H."/>
            <person name="Nakayama K."/>
        </authorList>
    </citation>
    <scope>NUCLEOTIDE SEQUENCE</scope>
</reference>
<dbReference type="Proteomes" id="UP001151760">
    <property type="component" value="Unassembled WGS sequence"/>
</dbReference>
<dbReference type="EMBL" id="BQNB010009580">
    <property type="protein sequence ID" value="GJS65473.1"/>
    <property type="molecule type" value="Genomic_DNA"/>
</dbReference>
<name>A0ABQ4XJG7_9ASTR</name>
<reference evidence="1" key="1">
    <citation type="journal article" date="2022" name="Int. J. Mol. Sci.">
        <title>Draft Genome of Tanacetum Coccineum: Genomic Comparison of Closely Related Tanacetum-Family Plants.</title>
        <authorList>
            <person name="Yamashiro T."/>
            <person name="Shiraishi A."/>
            <person name="Nakayama K."/>
            <person name="Satake H."/>
        </authorList>
    </citation>
    <scope>NUCLEOTIDE SEQUENCE</scope>
</reference>
<proteinExistence type="predicted"/>
<accession>A0ABQ4XJG7</accession>
<evidence type="ECO:0000313" key="2">
    <source>
        <dbReference type="Proteomes" id="UP001151760"/>
    </source>
</evidence>
<protein>
    <submittedName>
        <fullName evidence="1">Uncharacterized protein</fullName>
    </submittedName>
</protein>
<comment type="caution">
    <text evidence="1">The sequence shown here is derived from an EMBL/GenBank/DDBJ whole genome shotgun (WGS) entry which is preliminary data.</text>
</comment>